<feature type="transmembrane region" description="Helical" evidence="8">
    <location>
        <begin position="253"/>
        <end position="278"/>
    </location>
</feature>
<keyword evidence="5 8" id="KW-0812">Transmembrane</keyword>
<feature type="transmembrane region" description="Helical" evidence="8">
    <location>
        <begin position="63"/>
        <end position="82"/>
    </location>
</feature>
<keyword evidence="6 8" id="KW-1133">Transmembrane helix</keyword>
<dbReference type="GO" id="GO:0005886">
    <property type="term" value="C:plasma membrane"/>
    <property type="evidence" value="ECO:0007669"/>
    <property type="project" value="UniProtKB-SubCell"/>
</dbReference>
<evidence type="ECO:0000256" key="3">
    <source>
        <dbReference type="ARBA" id="ARBA00022448"/>
    </source>
</evidence>
<dbReference type="GO" id="GO:0022857">
    <property type="term" value="F:transmembrane transporter activity"/>
    <property type="evidence" value="ECO:0007669"/>
    <property type="project" value="InterPro"/>
</dbReference>
<protein>
    <submittedName>
        <fullName evidence="10">DHA2 family efflux MFS transporter permease subunit</fullName>
    </submittedName>
</protein>
<evidence type="ECO:0000256" key="2">
    <source>
        <dbReference type="ARBA" id="ARBA00008537"/>
    </source>
</evidence>
<dbReference type="InterPro" id="IPR011701">
    <property type="entry name" value="MFS"/>
</dbReference>
<gene>
    <name evidence="10" type="ORF">E6K80_14735</name>
</gene>
<dbReference type="Proteomes" id="UP000319836">
    <property type="component" value="Unassembled WGS sequence"/>
</dbReference>
<evidence type="ECO:0000313" key="10">
    <source>
        <dbReference type="EMBL" id="TMQ67938.1"/>
    </source>
</evidence>
<comment type="caution">
    <text evidence="10">The sequence shown here is derived from an EMBL/GenBank/DDBJ whole genome shotgun (WGS) entry which is preliminary data.</text>
</comment>
<feature type="transmembrane region" description="Helical" evidence="8">
    <location>
        <begin position="333"/>
        <end position="354"/>
    </location>
</feature>
<keyword evidence="7 8" id="KW-0472">Membrane</keyword>
<feature type="transmembrane region" description="Helical" evidence="8">
    <location>
        <begin position="183"/>
        <end position="203"/>
    </location>
</feature>
<dbReference type="SUPFAM" id="SSF103473">
    <property type="entry name" value="MFS general substrate transporter"/>
    <property type="match status" value="1"/>
</dbReference>
<dbReference type="AlphaFoldDB" id="A0A538TWG7"/>
<dbReference type="NCBIfam" id="TIGR00711">
    <property type="entry name" value="efflux_EmrB"/>
    <property type="match status" value="1"/>
</dbReference>
<reference evidence="10 11" key="1">
    <citation type="journal article" date="2019" name="Nat. Microbiol.">
        <title>Mediterranean grassland soil C-N compound turnover is dependent on rainfall and depth, and is mediated by genomically divergent microorganisms.</title>
        <authorList>
            <person name="Diamond S."/>
            <person name="Andeer P.F."/>
            <person name="Li Z."/>
            <person name="Crits-Christoph A."/>
            <person name="Burstein D."/>
            <person name="Anantharaman K."/>
            <person name="Lane K.R."/>
            <person name="Thomas B.C."/>
            <person name="Pan C."/>
            <person name="Northen T.R."/>
            <person name="Banfield J.F."/>
        </authorList>
    </citation>
    <scope>NUCLEOTIDE SEQUENCE [LARGE SCALE GENOMIC DNA]</scope>
    <source>
        <strain evidence="10">WS_10</strain>
    </source>
</reference>
<feature type="transmembrane region" description="Helical" evidence="8">
    <location>
        <begin position="149"/>
        <end position="171"/>
    </location>
</feature>
<dbReference type="InterPro" id="IPR020846">
    <property type="entry name" value="MFS_dom"/>
</dbReference>
<keyword evidence="3" id="KW-0813">Transport</keyword>
<evidence type="ECO:0000256" key="5">
    <source>
        <dbReference type="ARBA" id="ARBA00022692"/>
    </source>
</evidence>
<keyword evidence="4" id="KW-1003">Cell membrane</keyword>
<evidence type="ECO:0000256" key="8">
    <source>
        <dbReference type="SAM" id="Phobius"/>
    </source>
</evidence>
<organism evidence="10 11">
    <name type="scientific">Eiseniibacteriota bacterium</name>
    <dbReference type="NCBI Taxonomy" id="2212470"/>
    <lineage>
        <taxon>Bacteria</taxon>
        <taxon>Candidatus Eiseniibacteriota</taxon>
    </lineage>
</organism>
<dbReference type="CDD" id="cd17503">
    <property type="entry name" value="MFS_LmrB_MDR_like"/>
    <property type="match status" value="1"/>
</dbReference>
<comment type="subcellular location">
    <subcellularLocation>
        <location evidence="1">Cell membrane</location>
        <topology evidence="1">Multi-pass membrane protein</topology>
    </subcellularLocation>
</comment>
<name>A0A538TWG7_UNCEI</name>
<dbReference type="EMBL" id="VBPA01000424">
    <property type="protein sequence ID" value="TMQ67938.1"/>
    <property type="molecule type" value="Genomic_DNA"/>
</dbReference>
<dbReference type="InterPro" id="IPR004638">
    <property type="entry name" value="EmrB-like"/>
</dbReference>
<feature type="transmembrane region" description="Helical" evidence="8">
    <location>
        <begin position="298"/>
        <end position="321"/>
    </location>
</feature>
<evidence type="ECO:0000256" key="6">
    <source>
        <dbReference type="ARBA" id="ARBA00022989"/>
    </source>
</evidence>
<dbReference type="Gene3D" id="1.20.1720.10">
    <property type="entry name" value="Multidrug resistance protein D"/>
    <property type="match status" value="2"/>
</dbReference>
<dbReference type="Pfam" id="PF07690">
    <property type="entry name" value="MFS_1"/>
    <property type="match status" value="1"/>
</dbReference>
<dbReference type="InterPro" id="IPR036259">
    <property type="entry name" value="MFS_trans_sf"/>
</dbReference>
<comment type="similarity">
    <text evidence="2">Belongs to the major facilitator superfamily. EmrB family.</text>
</comment>
<feature type="transmembrane region" description="Helical" evidence="8">
    <location>
        <begin position="460"/>
        <end position="478"/>
    </location>
</feature>
<evidence type="ECO:0000256" key="1">
    <source>
        <dbReference type="ARBA" id="ARBA00004651"/>
    </source>
</evidence>
<sequence>MLLGTLMAVLDASIVNVALPTMRGSLGATVEEITWVITGYILSSVIVMPAIALASARLGRRNFYLANIVLFTLASALCGMARSLPMMVLFRVLQGLGGGVLMTVSQAILRETFPPQEQGLAMGIYGLGVVLAPAFGPTLGGWITDQFSWPWVFLINVPIGAVNVLLAARYIHDPPYLERDTGSLDVPGLAWMVIGLGCLQLMLEKGESKDWFQSRMIVTLAIVSVIALVLFIHRELTVRRPAVDLRLLEIPALASATAIVGVLGAGLFGSLFLLPVFLQGLLGYSATQSGLALMPRSLAMAVCIGPRWLVGVGLVVSAWSFYELSHLTTSIGVVDLLVPQVTQGIGFSLIFVALSTAALADVPRPQITAAAGLYNVVRQVFGSVGVAMAATLVSSGAEKFRSTLSASVTPYSPAARQWLSTVTAAMQARGADPATAARRALQLLDLDVGRQATVLAYNRVFVQVAVLFAVALPLVFALHKGRREGGSQAMAAD</sequence>
<evidence type="ECO:0000259" key="9">
    <source>
        <dbReference type="PROSITE" id="PS50850"/>
    </source>
</evidence>
<dbReference type="PANTHER" id="PTHR42718:SF9">
    <property type="entry name" value="MAJOR FACILITATOR SUPERFAMILY MULTIDRUG TRANSPORTER MFSC"/>
    <property type="match status" value="1"/>
</dbReference>
<accession>A0A538TWG7</accession>
<dbReference type="PROSITE" id="PS50850">
    <property type="entry name" value="MFS"/>
    <property type="match status" value="1"/>
</dbReference>
<feature type="transmembrane region" description="Helical" evidence="8">
    <location>
        <begin position="33"/>
        <end position="56"/>
    </location>
</feature>
<feature type="transmembrane region" description="Helical" evidence="8">
    <location>
        <begin position="215"/>
        <end position="232"/>
    </location>
</feature>
<dbReference type="PANTHER" id="PTHR42718">
    <property type="entry name" value="MAJOR FACILITATOR SUPERFAMILY MULTIDRUG TRANSPORTER MFSC"/>
    <property type="match status" value="1"/>
</dbReference>
<feature type="domain" description="Major facilitator superfamily (MFS) profile" evidence="9">
    <location>
        <begin position="1"/>
        <end position="483"/>
    </location>
</feature>
<proteinExistence type="inferred from homology"/>
<evidence type="ECO:0000256" key="4">
    <source>
        <dbReference type="ARBA" id="ARBA00022475"/>
    </source>
</evidence>
<evidence type="ECO:0000313" key="11">
    <source>
        <dbReference type="Proteomes" id="UP000319836"/>
    </source>
</evidence>
<evidence type="ECO:0000256" key="7">
    <source>
        <dbReference type="ARBA" id="ARBA00023136"/>
    </source>
</evidence>
<feature type="transmembrane region" description="Helical" evidence="8">
    <location>
        <begin position="121"/>
        <end position="143"/>
    </location>
</feature>